<name>K7GHV1_PELSI</name>
<dbReference type="FunFam" id="4.10.410.10:FF:000010">
    <property type="entry name" value="Alpha1-microglobulin/bikunin (AMBP)"/>
    <property type="match status" value="1"/>
</dbReference>
<dbReference type="InterPro" id="IPR050098">
    <property type="entry name" value="TFPI/VKTCI-like"/>
</dbReference>
<dbReference type="PRINTS" id="PR00759">
    <property type="entry name" value="BASICPTASE"/>
</dbReference>
<evidence type="ECO:0000313" key="6">
    <source>
        <dbReference type="Proteomes" id="UP000007267"/>
    </source>
</evidence>
<feature type="domain" description="BPTI/Kunitz inhibitor" evidence="4">
    <location>
        <begin position="272"/>
        <end position="322"/>
    </location>
</feature>
<dbReference type="GO" id="GO:0044483">
    <property type="term" value="P:venom-mediated perturbation of hemostasis"/>
    <property type="evidence" value="ECO:0007669"/>
    <property type="project" value="UniProtKB-ARBA"/>
</dbReference>
<evidence type="ECO:0000259" key="4">
    <source>
        <dbReference type="PROSITE" id="PS50279"/>
    </source>
</evidence>
<feature type="domain" description="BPTI/Kunitz inhibitor" evidence="4">
    <location>
        <begin position="46"/>
        <end position="96"/>
    </location>
</feature>
<dbReference type="EMBL" id="AGCU01141533">
    <property type="status" value="NOT_ANNOTATED_CDS"/>
    <property type="molecule type" value="Genomic_DNA"/>
</dbReference>
<dbReference type="InterPro" id="IPR036880">
    <property type="entry name" value="Kunitz_BPTI_sf"/>
</dbReference>
<dbReference type="HOGENOM" id="CLU_555850_0_0_1"/>
<dbReference type="PROSITE" id="PS00280">
    <property type="entry name" value="BPTI_KUNITZ_1"/>
    <property type="match status" value="3"/>
</dbReference>
<dbReference type="CDD" id="cd00109">
    <property type="entry name" value="Kunitz-type"/>
    <property type="match status" value="6"/>
</dbReference>
<dbReference type="FunFam" id="4.10.410.10:FF:000040">
    <property type="entry name" value="Serine protease inhibitor, putative"/>
    <property type="match status" value="1"/>
</dbReference>
<dbReference type="EMBL" id="AGCU01141538">
    <property type="status" value="NOT_ANNOTATED_CDS"/>
    <property type="molecule type" value="Genomic_DNA"/>
</dbReference>
<evidence type="ECO:0000313" key="5">
    <source>
        <dbReference type="Ensembl" id="ENSPSIP00000019862.1"/>
    </source>
</evidence>
<organism evidence="5 6">
    <name type="scientific">Pelodiscus sinensis</name>
    <name type="common">Chinese softshell turtle</name>
    <name type="synonym">Trionyx sinensis</name>
    <dbReference type="NCBI Taxonomy" id="13735"/>
    <lineage>
        <taxon>Eukaryota</taxon>
        <taxon>Metazoa</taxon>
        <taxon>Chordata</taxon>
        <taxon>Craniata</taxon>
        <taxon>Vertebrata</taxon>
        <taxon>Euteleostomi</taxon>
        <taxon>Archelosauria</taxon>
        <taxon>Testudinata</taxon>
        <taxon>Testudines</taxon>
        <taxon>Cryptodira</taxon>
        <taxon>Trionychia</taxon>
        <taxon>Trionychidae</taxon>
        <taxon>Pelodiscus</taxon>
    </lineage>
</organism>
<reference evidence="6" key="2">
    <citation type="journal article" date="2013" name="Nat. Genet.">
        <title>The draft genomes of soft-shell turtle and green sea turtle yield insights into the development and evolution of the turtle-specific body plan.</title>
        <authorList>
            <person name="Wang Z."/>
            <person name="Pascual-Anaya J."/>
            <person name="Zadissa A."/>
            <person name="Li W."/>
            <person name="Niimura Y."/>
            <person name="Huang Z."/>
            <person name="Li C."/>
            <person name="White S."/>
            <person name="Xiong Z."/>
            <person name="Fang D."/>
            <person name="Wang B."/>
            <person name="Ming Y."/>
            <person name="Chen Y."/>
            <person name="Zheng Y."/>
            <person name="Kuraku S."/>
            <person name="Pignatelli M."/>
            <person name="Herrero J."/>
            <person name="Beal K."/>
            <person name="Nozawa M."/>
            <person name="Li Q."/>
            <person name="Wang J."/>
            <person name="Zhang H."/>
            <person name="Yu L."/>
            <person name="Shigenobu S."/>
            <person name="Wang J."/>
            <person name="Liu J."/>
            <person name="Flicek P."/>
            <person name="Searle S."/>
            <person name="Wang J."/>
            <person name="Kuratani S."/>
            <person name="Yin Y."/>
            <person name="Aken B."/>
            <person name="Zhang G."/>
            <person name="Irie N."/>
        </authorList>
    </citation>
    <scope>NUCLEOTIDE SEQUENCE [LARGE SCALE GENOMIC DNA]</scope>
    <source>
        <strain evidence="6">Daiwa-1</strain>
    </source>
</reference>
<feature type="domain" description="BPTI/Kunitz inhibitor" evidence="4">
    <location>
        <begin position="1"/>
        <end position="38"/>
    </location>
</feature>
<reference evidence="5" key="4">
    <citation type="submission" date="2025-09" db="UniProtKB">
        <authorList>
            <consortium name="Ensembl"/>
        </authorList>
    </citation>
    <scope>IDENTIFICATION</scope>
</reference>
<dbReference type="EMBL" id="AGCU01141537">
    <property type="status" value="NOT_ANNOTATED_CDS"/>
    <property type="molecule type" value="Genomic_DNA"/>
</dbReference>
<keyword evidence="3" id="KW-1015">Disulfide bond</keyword>
<dbReference type="EMBL" id="AGCU01141535">
    <property type="status" value="NOT_ANNOTATED_CDS"/>
    <property type="molecule type" value="Genomic_DNA"/>
</dbReference>
<dbReference type="EMBL" id="AGCU01141534">
    <property type="status" value="NOT_ANNOTATED_CDS"/>
    <property type="molecule type" value="Genomic_DNA"/>
</dbReference>
<sequence length="451" mass="50151">MTMYFYNPVTKSCERFIYGGCKGNGNRFSTKEECLRACGQPAGDVCRLPPEVGPCKARIPSYFYNPVTKSCERFIYGGCKGNGNRFATEVECLRTCGQPGKRLREIQRVRSPSTLVTETFLPRSLTSMITTDRLHPSSARAPTKEECLRTCGQPAGDVCRLPPEVGPCKARIPSYFYNPVTKSCERFIYGGCKGNGNRFATEVECLRTCGQPGKRLREIQRVRSPSTLVTETFLPRSLTSMITTDRLHPSSARAPTKEECLRTCGQPAGDVCQLPPDTGPCEAYMPMYFYNPVTKSCEMFIYGGCLGNENRFSTKEECLRACGQPEICKLPKEPGPCLAYMPRYFYDRVTKSCQMFIYGGCQGNGNRFATKEECLRTCGRSAGDVCQLPAKPGPCEAYMPHYFYNPASKSCERFIYGGCGGNGNRFATEEECLRACGQTGPTRDGLRKPRV</sequence>
<feature type="domain" description="BPTI/Kunitz inhibitor" evidence="4">
    <location>
        <begin position="328"/>
        <end position="378"/>
    </location>
</feature>
<dbReference type="Ensembl" id="ENSPSIT00000019956.1">
    <property type="protein sequence ID" value="ENSPSIP00000019862.1"/>
    <property type="gene ID" value="ENSPSIG00000017616.1"/>
</dbReference>
<dbReference type="InterPro" id="IPR002223">
    <property type="entry name" value="Kunitz_BPTI"/>
</dbReference>
<reference evidence="6" key="1">
    <citation type="submission" date="2011-10" db="EMBL/GenBank/DDBJ databases">
        <authorList>
            <consortium name="Soft-shell Turtle Genome Consortium"/>
        </authorList>
    </citation>
    <scope>NUCLEOTIDE SEQUENCE [LARGE SCALE GENOMIC DNA]</scope>
    <source>
        <strain evidence="6">Daiwa-1</strain>
    </source>
</reference>
<reference evidence="5" key="3">
    <citation type="submission" date="2025-08" db="UniProtKB">
        <authorList>
            <consortium name="Ensembl"/>
        </authorList>
    </citation>
    <scope>IDENTIFICATION</scope>
</reference>
<protein>
    <recommendedName>
        <fullName evidence="4">BPTI/Kunitz inhibitor domain-containing protein</fullName>
    </recommendedName>
</protein>
<dbReference type="Gene3D" id="4.10.410.10">
    <property type="entry name" value="Pancreatic trypsin inhibitor Kunitz domain"/>
    <property type="match status" value="6"/>
</dbReference>
<dbReference type="SUPFAM" id="SSF57362">
    <property type="entry name" value="BPTI-like"/>
    <property type="match status" value="6"/>
</dbReference>
<keyword evidence="2" id="KW-0722">Serine protease inhibitor</keyword>
<keyword evidence="1" id="KW-0646">Protease inhibitor</keyword>
<dbReference type="OMA" id="CGQPAGD"/>
<keyword evidence="6" id="KW-1185">Reference proteome</keyword>
<dbReference type="InterPro" id="IPR020901">
    <property type="entry name" value="Prtase_inh_Kunz-CS"/>
</dbReference>
<dbReference type="GO" id="GO:0004867">
    <property type="term" value="F:serine-type endopeptidase inhibitor activity"/>
    <property type="evidence" value="ECO:0007669"/>
    <property type="project" value="UniProtKB-KW"/>
</dbReference>
<dbReference type="EMBL" id="AGCU01141539">
    <property type="status" value="NOT_ANNOTATED_CDS"/>
    <property type="molecule type" value="Genomic_DNA"/>
</dbReference>
<dbReference type="FunFam" id="4.10.410.10:FF:000015">
    <property type="entry name" value="WAP four-disulfide core domain 6A"/>
    <property type="match status" value="1"/>
</dbReference>
<evidence type="ECO:0000256" key="1">
    <source>
        <dbReference type="ARBA" id="ARBA00022690"/>
    </source>
</evidence>
<dbReference type="SMART" id="SM00131">
    <property type="entry name" value="KU"/>
    <property type="match status" value="6"/>
</dbReference>
<dbReference type="EMBL" id="AGCU01141540">
    <property type="status" value="NOT_ANNOTATED_CDS"/>
    <property type="molecule type" value="Genomic_DNA"/>
</dbReference>
<dbReference type="EMBL" id="AGCU01141531">
    <property type="status" value="NOT_ANNOTATED_CDS"/>
    <property type="molecule type" value="Genomic_DNA"/>
</dbReference>
<dbReference type="PROSITE" id="PS50279">
    <property type="entry name" value="BPTI_KUNITZ_2"/>
    <property type="match status" value="6"/>
</dbReference>
<evidence type="ECO:0000256" key="2">
    <source>
        <dbReference type="ARBA" id="ARBA00022900"/>
    </source>
</evidence>
<dbReference type="EMBL" id="AGCU01141532">
    <property type="status" value="NOT_ANNOTATED_CDS"/>
    <property type="molecule type" value="Genomic_DNA"/>
</dbReference>
<evidence type="ECO:0000256" key="3">
    <source>
        <dbReference type="ARBA" id="ARBA00023157"/>
    </source>
</evidence>
<dbReference type="Proteomes" id="UP000007267">
    <property type="component" value="Unassembled WGS sequence"/>
</dbReference>
<dbReference type="Pfam" id="PF00014">
    <property type="entry name" value="Kunitz_BPTI"/>
    <property type="match status" value="6"/>
</dbReference>
<proteinExistence type="predicted"/>
<feature type="domain" description="BPTI/Kunitz inhibitor" evidence="4">
    <location>
        <begin position="386"/>
        <end position="436"/>
    </location>
</feature>
<dbReference type="AlphaFoldDB" id="K7GHV1"/>
<accession>K7GHV1</accession>
<feature type="domain" description="BPTI/Kunitz inhibitor" evidence="4">
    <location>
        <begin position="159"/>
        <end position="209"/>
    </location>
</feature>
<dbReference type="GeneTree" id="ENSGT00940000164331"/>
<dbReference type="eggNOG" id="KOG4597">
    <property type="taxonomic scope" value="Eukaryota"/>
</dbReference>
<dbReference type="FunFam" id="4.10.410.10:FF:000021">
    <property type="entry name" value="Serine protease inhibitor, putative"/>
    <property type="match status" value="2"/>
</dbReference>
<dbReference type="PANTHER" id="PTHR10083">
    <property type="entry name" value="KUNITZ-TYPE PROTEASE INHIBITOR-RELATED"/>
    <property type="match status" value="1"/>
</dbReference>
<dbReference type="STRING" id="13735.ENSPSIP00000019862"/>
<dbReference type="EMBL" id="AGCU01141536">
    <property type="status" value="NOT_ANNOTATED_CDS"/>
    <property type="molecule type" value="Genomic_DNA"/>
</dbReference>